<dbReference type="Proteomes" id="UP000299102">
    <property type="component" value="Unassembled WGS sequence"/>
</dbReference>
<dbReference type="EMBL" id="BGZK01000402">
    <property type="protein sequence ID" value="GBP41586.1"/>
    <property type="molecule type" value="Genomic_DNA"/>
</dbReference>
<proteinExistence type="predicted"/>
<keyword evidence="2" id="KW-1185">Reference proteome</keyword>
<dbReference type="AlphaFoldDB" id="A0A4C1VR28"/>
<evidence type="ECO:0000313" key="2">
    <source>
        <dbReference type="Proteomes" id="UP000299102"/>
    </source>
</evidence>
<evidence type="ECO:0000313" key="1">
    <source>
        <dbReference type="EMBL" id="GBP41586.1"/>
    </source>
</evidence>
<reference evidence="1 2" key="1">
    <citation type="journal article" date="2019" name="Commun. Biol.">
        <title>The bagworm genome reveals a unique fibroin gene that provides high tensile strength.</title>
        <authorList>
            <person name="Kono N."/>
            <person name="Nakamura H."/>
            <person name="Ohtoshi R."/>
            <person name="Tomita M."/>
            <person name="Numata K."/>
            <person name="Arakawa K."/>
        </authorList>
    </citation>
    <scope>NUCLEOTIDE SEQUENCE [LARGE SCALE GENOMIC DNA]</scope>
</reference>
<gene>
    <name evidence="1" type="ORF">EVAR_34019_1</name>
</gene>
<organism evidence="1 2">
    <name type="scientific">Eumeta variegata</name>
    <name type="common">Bagworm moth</name>
    <name type="synonym">Eumeta japonica</name>
    <dbReference type="NCBI Taxonomy" id="151549"/>
    <lineage>
        <taxon>Eukaryota</taxon>
        <taxon>Metazoa</taxon>
        <taxon>Ecdysozoa</taxon>
        <taxon>Arthropoda</taxon>
        <taxon>Hexapoda</taxon>
        <taxon>Insecta</taxon>
        <taxon>Pterygota</taxon>
        <taxon>Neoptera</taxon>
        <taxon>Endopterygota</taxon>
        <taxon>Lepidoptera</taxon>
        <taxon>Glossata</taxon>
        <taxon>Ditrysia</taxon>
        <taxon>Tineoidea</taxon>
        <taxon>Psychidae</taxon>
        <taxon>Oiketicinae</taxon>
        <taxon>Eumeta</taxon>
    </lineage>
</organism>
<sequence>MAIRADRGAAVVRAPRAPAPPQARCMHYFSRLDNYYRVRPVALSLGASLGTVVLDCSYERTECSYRIFEPARSFLKSKEKNVCSPARGPNASVRIGRPISAAKNNRAKTHQARIISHCGSK</sequence>
<name>A0A4C1VR28_EUMVA</name>
<protein>
    <submittedName>
        <fullName evidence="1">Uncharacterized protein</fullName>
    </submittedName>
</protein>
<accession>A0A4C1VR28</accession>
<comment type="caution">
    <text evidence="1">The sequence shown here is derived from an EMBL/GenBank/DDBJ whole genome shotgun (WGS) entry which is preliminary data.</text>
</comment>